<gene>
    <name evidence="2" type="ordered locus">Hden_3388</name>
</gene>
<evidence type="ECO:0000313" key="2">
    <source>
        <dbReference type="EMBL" id="ADJ25181.1"/>
    </source>
</evidence>
<protein>
    <recommendedName>
        <fullName evidence="4">DUF1772 domain-containing protein</fullName>
    </recommendedName>
</protein>
<dbReference type="AlphaFoldDB" id="D8JXK0"/>
<evidence type="ECO:0000313" key="3">
    <source>
        <dbReference type="Proteomes" id="UP000002033"/>
    </source>
</evidence>
<accession>D8JXK0</accession>
<organism evidence="2 3">
    <name type="scientific">Hyphomicrobium denitrificans (strain ATCC 51888 / DSM 1869 / NCIMB 11706 / TK 0415)</name>
    <dbReference type="NCBI Taxonomy" id="582899"/>
    <lineage>
        <taxon>Bacteria</taxon>
        <taxon>Pseudomonadati</taxon>
        <taxon>Pseudomonadota</taxon>
        <taxon>Alphaproteobacteria</taxon>
        <taxon>Hyphomicrobiales</taxon>
        <taxon>Hyphomicrobiaceae</taxon>
        <taxon>Hyphomicrobium</taxon>
    </lineage>
</organism>
<dbReference type="RefSeq" id="WP_013217340.1">
    <property type="nucleotide sequence ID" value="NC_014313.1"/>
</dbReference>
<dbReference type="PANTHER" id="PTHR36535:SF1">
    <property type="entry name" value="DUF1772 DOMAIN-CONTAINING PROTEIN"/>
    <property type="match status" value="1"/>
</dbReference>
<dbReference type="EMBL" id="CP002083">
    <property type="protein sequence ID" value="ADJ25181.1"/>
    <property type="molecule type" value="Genomic_DNA"/>
</dbReference>
<dbReference type="KEGG" id="hdn:Hden_3388"/>
<dbReference type="OrthoDB" id="7473921at2"/>
<name>D8JXK0_HYPDA</name>
<evidence type="ECO:0000256" key="1">
    <source>
        <dbReference type="SAM" id="Phobius"/>
    </source>
</evidence>
<feature type="transmembrane region" description="Helical" evidence="1">
    <location>
        <begin position="122"/>
        <end position="140"/>
    </location>
</feature>
<dbReference type="eggNOG" id="ENOG5031SR8">
    <property type="taxonomic scope" value="Bacteria"/>
</dbReference>
<proteinExistence type="predicted"/>
<dbReference type="PANTHER" id="PTHR36535">
    <property type="entry name" value="YALI0E30327P"/>
    <property type="match status" value="1"/>
</dbReference>
<keyword evidence="1" id="KW-0472">Membrane</keyword>
<feature type="transmembrane region" description="Helical" evidence="1">
    <location>
        <begin position="72"/>
        <end position="90"/>
    </location>
</feature>
<sequence length="141" mass="15213" precursor="true">MFGNFALVAACLFAGAALYISVAEHPARMELGDGPALAHWHVAYPRGAMMQATLALLGSVLGVLEWLVTGNWLWLLGALVLFANWPYTFISIMPTNRVLEATVVDQAGPASRALLEKWGRLHAVRTGLGLVSAGIFLWVLI</sequence>
<dbReference type="Pfam" id="PF08592">
    <property type="entry name" value="Anthrone_oxy"/>
    <property type="match status" value="1"/>
</dbReference>
<dbReference type="HOGENOM" id="CLU_122611_1_0_5"/>
<dbReference type="Proteomes" id="UP000002033">
    <property type="component" value="Chromosome"/>
</dbReference>
<keyword evidence="1" id="KW-1133">Transmembrane helix</keyword>
<evidence type="ECO:0008006" key="4">
    <source>
        <dbReference type="Google" id="ProtNLM"/>
    </source>
</evidence>
<dbReference type="STRING" id="582899.Hden_3388"/>
<reference evidence="3" key="1">
    <citation type="journal article" date="2011" name="J. Bacteriol.">
        <title>Genome sequences of eight morphologically diverse alphaproteobacteria.</title>
        <authorList>
            <consortium name="US DOE Joint Genome Institute"/>
            <person name="Brown P.J."/>
            <person name="Kysela D.T."/>
            <person name="Buechlein A."/>
            <person name="Hemmerich C."/>
            <person name="Brun Y.V."/>
        </authorList>
    </citation>
    <scope>NUCLEOTIDE SEQUENCE [LARGE SCALE GENOMIC DNA]</scope>
    <source>
        <strain evidence="3">ATCC 51888 / DSM 1869 / NCIB 11706 / TK 0415</strain>
    </source>
</reference>
<feature type="transmembrane region" description="Helical" evidence="1">
    <location>
        <begin position="47"/>
        <end position="67"/>
    </location>
</feature>
<keyword evidence="3" id="KW-1185">Reference proteome</keyword>
<dbReference type="InterPro" id="IPR013901">
    <property type="entry name" value="Anthrone_oxy"/>
</dbReference>
<keyword evidence="1" id="KW-0812">Transmembrane</keyword>